<dbReference type="Pfam" id="PF04116">
    <property type="entry name" value="FA_hydroxylase"/>
    <property type="match status" value="1"/>
</dbReference>
<accession>A0A4Y9SRX2</accession>
<dbReference type="GO" id="GO:0005506">
    <property type="term" value="F:iron ion binding"/>
    <property type="evidence" value="ECO:0007669"/>
    <property type="project" value="InterPro"/>
</dbReference>
<proteinExistence type="predicted"/>
<sequence length="266" mass="30054">MGLAVACAIFLPLERLGALHRQPVLRREVAADLGYYFLNTLLLGVVLSGPLGFVVWGADRLLPASFQAALTELPMWTRALLALVVGEFGYYWGHRLSHEIPFLWRFHAVHHSATQMDFLVNNRAHPVDLVVARLFTFVPIYALGVANPLSPSDNVLVGLLLAISAHWSYLIHANVRWRFRWIAWLLTTPAFHHWHHTRTGAVNRNYASVLPCMDLIFGTYHVPKGEWPEAYGITETMPEMLSEQLVHPLFSQRDPSMKKGTTGRGM</sequence>
<evidence type="ECO:0000259" key="8">
    <source>
        <dbReference type="Pfam" id="PF04116"/>
    </source>
</evidence>
<evidence type="ECO:0000256" key="4">
    <source>
        <dbReference type="ARBA" id="ARBA00023002"/>
    </source>
</evidence>
<dbReference type="PANTHER" id="PTHR21624">
    <property type="entry name" value="STEROL DESATURASE-RELATED PROTEIN"/>
    <property type="match status" value="1"/>
</dbReference>
<dbReference type="Proteomes" id="UP000298438">
    <property type="component" value="Unassembled WGS sequence"/>
</dbReference>
<dbReference type="InterPro" id="IPR006694">
    <property type="entry name" value="Fatty_acid_hydroxylase"/>
</dbReference>
<dbReference type="GO" id="GO:0050479">
    <property type="term" value="F:glyceryl-ether monooxygenase activity"/>
    <property type="evidence" value="ECO:0007669"/>
    <property type="project" value="TreeGrafter"/>
</dbReference>
<keyword evidence="6 7" id="KW-0472">Membrane</keyword>
<dbReference type="GO" id="GO:0006643">
    <property type="term" value="P:membrane lipid metabolic process"/>
    <property type="evidence" value="ECO:0007669"/>
    <property type="project" value="TreeGrafter"/>
</dbReference>
<protein>
    <submittedName>
        <fullName evidence="9">Sterol desaturase family protein</fullName>
    </submittedName>
</protein>
<evidence type="ECO:0000256" key="1">
    <source>
        <dbReference type="ARBA" id="ARBA00004127"/>
    </source>
</evidence>
<evidence type="ECO:0000256" key="6">
    <source>
        <dbReference type="ARBA" id="ARBA00023136"/>
    </source>
</evidence>
<evidence type="ECO:0000313" key="10">
    <source>
        <dbReference type="Proteomes" id="UP000298438"/>
    </source>
</evidence>
<dbReference type="GO" id="GO:0016020">
    <property type="term" value="C:membrane"/>
    <property type="evidence" value="ECO:0007669"/>
    <property type="project" value="GOC"/>
</dbReference>
<dbReference type="OrthoDB" id="9770329at2"/>
<reference evidence="9 10" key="1">
    <citation type="submission" date="2019-03" db="EMBL/GenBank/DDBJ databases">
        <title>Draft Genome Sequence of Massilia arenosa sp. nov., a Novel Massilia Species Isolated from a Sandy-loam Maize Soil.</title>
        <authorList>
            <person name="Raths R."/>
            <person name="Peta V."/>
            <person name="Bucking H."/>
        </authorList>
    </citation>
    <scope>NUCLEOTIDE SEQUENCE [LARGE SCALE GENOMIC DNA]</scope>
    <source>
        <strain evidence="9 10">MC02</strain>
    </source>
</reference>
<feature type="domain" description="Fatty acid hydroxylase" evidence="8">
    <location>
        <begin position="80"/>
        <end position="219"/>
    </location>
</feature>
<evidence type="ECO:0000256" key="7">
    <source>
        <dbReference type="SAM" id="Phobius"/>
    </source>
</evidence>
<comment type="subcellular location">
    <subcellularLocation>
        <location evidence="1">Endomembrane system</location>
        <topology evidence="1">Multi-pass membrane protein</topology>
    </subcellularLocation>
</comment>
<evidence type="ECO:0000313" key="9">
    <source>
        <dbReference type="EMBL" id="TFW29361.1"/>
    </source>
</evidence>
<feature type="transmembrane region" description="Helical" evidence="7">
    <location>
        <begin position="130"/>
        <end position="149"/>
    </location>
</feature>
<gene>
    <name evidence="9" type="ORF">E4L96_01610</name>
</gene>
<keyword evidence="5" id="KW-0443">Lipid metabolism</keyword>
<keyword evidence="4" id="KW-0560">Oxidoreductase</keyword>
<dbReference type="GO" id="GO:0008610">
    <property type="term" value="P:lipid biosynthetic process"/>
    <property type="evidence" value="ECO:0007669"/>
    <property type="project" value="InterPro"/>
</dbReference>
<keyword evidence="10" id="KW-1185">Reference proteome</keyword>
<dbReference type="EMBL" id="SPVF01000020">
    <property type="protein sequence ID" value="TFW29361.1"/>
    <property type="molecule type" value="Genomic_DNA"/>
</dbReference>
<name>A0A4Y9SRX2_9BURK</name>
<dbReference type="GO" id="GO:0012505">
    <property type="term" value="C:endomembrane system"/>
    <property type="evidence" value="ECO:0007669"/>
    <property type="project" value="UniProtKB-SubCell"/>
</dbReference>
<organism evidence="9 10">
    <name type="scientific">Zemynaea arenosa</name>
    <dbReference type="NCBI Taxonomy" id="2561931"/>
    <lineage>
        <taxon>Bacteria</taxon>
        <taxon>Pseudomonadati</taxon>
        <taxon>Pseudomonadota</taxon>
        <taxon>Betaproteobacteria</taxon>
        <taxon>Burkholderiales</taxon>
        <taxon>Oxalobacteraceae</taxon>
        <taxon>Telluria group</taxon>
        <taxon>Zemynaea</taxon>
    </lineage>
</organism>
<evidence type="ECO:0000256" key="3">
    <source>
        <dbReference type="ARBA" id="ARBA00022989"/>
    </source>
</evidence>
<dbReference type="AlphaFoldDB" id="A0A4Y9SRX2"/>
<evidence type="ECO:0000256" key="5">
    <source>
        <dbReference type="ARBA" id="ARBA00023098"/>
    </source>
</evidence>
<dbReference type="InterPro" id="IPR051689">
    <property type="entry name" value="Sterol_desaturase/TMEM195"/>
</dbReference>
<keyword evidence="2 7" id="KW-0812">Transmembrane</keyword>
<comment type="caution">
    <text evidence="9">The sequence shown here is derived from an EMBL/GenBank/DDBJ whole genome shotgun (WGS) entry which is preliminary data.</text>
</comment>
<dbReference type="PANTHER" id="PTHR21624:SF1">
    <property type="entry name" value="ALKYLGLYCEROL MONOOXYGENASE"/>
    <property type="match status" value="1"/>
</dbReference>
<evidence type="ECO:0000256" key="2">
    <source>
        <dbReference type="ARBA" id="ARBA00022692"/>
    </source>
</evidence>
<feature type="transmembrane region" description="Helical" evidence="7">
    <location>
        <begin position="155"/>
        <end position="175"/>
    </location>
</feature>
<keyword evidence="3 7" id="KW-1133">Transmembrane helix</keyword>
<feature type="transmembrane region" description="Helical" evidence="7">
    <location>
        <begin position="33"/>
        <end position="56"/>
    </location>
</feature>